<protein>
    <submittedName>
        <fullName evidence="1">Uncharacterized protein</fullName>
    </submittedName>
</protein>
<evidence type="ECO:0000313" key="2">
    <source>
        <dbReference type="Proteomes" id="UP001212163"/>
    </source>
</evidence>
<evidence type="ECO:0000313" key="1">
    <source>
        <dbReference type="EMBL" id="WBF77027.1"/>
    </source>
</evidence>
<proteinExistence type="predicted"/>
<reference evidence="1 2" key="1">
    <citation type="submission" date="2022-10" db="EMBL/GenBank/DDBJ databases">
        <authorList>
            <person name="Li J.H."/>
            <person name="Ding Y.F."/>
            <person name="Wei Y.L."/>
        </authorList>
    </citation>
    <scope>NUCLEOTIDE SEQUENCE [LARGE SCALE GENOMIC DNA]</scope>
</reference>
<dbReference type="EMBL" id="OP712479">
    <property type="protein sequence ID" value="WBF77027.1"/>
    <property type="molecule type" value="Genomic_DNA"/>
</dbReference>
<organism evidence="1 2">
    <name type="scientific">Pseudomonas phage PSV3</name>
    <dbReference type="NCBI Taxonomy" id="3003632"/>
    <lineage>
        <taxon>Viruses</taxon>
        <taxon>Duplodnaviria</taxon>
        <taxon>Heunggongvirae</taxon>
        <taxon>Uroviricota</taxon>
        <taxon>Caudoviricetes</taxon>
        <taxon>Jondennisvirinae</taxon>
        <taxon>Septimatrevirus</taxon>
    </lineage>
</organism>
<gene>
    <name evidence="1" type="ORF">PSV3_00326</name>
</gene>
<sequence length="42" mass="4498">MSKNPVENGEWFCEVHNGVIPGDFIATGCDSYSPITAVAKNV</sequence>
<accession>A0AAF0AMC0</accession>
<dbReference type="Proteomes" id="UP001212163">
    <property type="component" value="Segment"/>
</dbReference>
<keyword evidence="2" id="KW-1185">Reference proteome</keyword>
<name>A0AAF0AMC0_9CAUD</name>